<dbReference type="CDD" id="cd19499">
    <property type="entry name" value="RecA-like_ClpB_Hsp104-like"/>
    <property type="match status" value="1"/>
</dbReference>
<evidence type="ECO:0000313" key="14">
    <source>
        <dbReference type="Proteomes" id="UP001165586"/>
    </source>
</evidence>
<dbReference type="InterPro" id="IPR003959">
    <property type="entry name" value="ATPase_AAA_core"/>
</dbReference>
<feature type="coiled-coil region" evidence="10">
    <location>
        <begin position="267"/>
        <end position="299"/>
    </location>
</feature>
<evidence type="ECO:0000259" key="11">
    <source>
        <dbReference type="SMART" id="SM00382"/>
    </source>
</evidence>
<keyword evidence="3 9" id="KW-0547">Nucleotide-binding</keyword>
<evidence type="ECO:0000313" key="13">
    <source>
        <dbReference type="EMBL" id="MCS5735478.1"/>
    </source>
</evidence>
<evidence type="ECO:0000256" key="7">
    <source>
        <dbReference type="ARBA" id="ARBA00023186"/>
    </source>
</evidence>
<dbReference type="InterPro" id="IPR027417">
    <property type="entry name" value="P-loop_NTPase"/>
</dbReference>
<keyword evidence="14" id="KW-1185">Reference proteome</keyword>
<dbReference type="InterPro" id="IPR018368">
    <property type="entry name" value="ClpA/B_CS1"/>
</dbReference>
<dbReference type="Gene3D" id="1.10.8.60">
    <property type="match status" value="1"/>
</dbReference>
<comment type="caution">
    <text evidence="13">The sequence shown here is derived from an EMBL/GenBank/DDBJ whole genome shotgun (WGS) entry which is preliminary data.</text>
</comment>
<dbReference type="SUPFAM" id="SSF52540">
    <property type="entry name" value="P-loop containing nucleoside triphosphate hydrolases"/>
    <property type="match status" value="2"/>
</dbReference>
<evidence type="ECO:0000256" key="5">
    <source>
        <dbReference type="ARBA" id="ARBA00023016"/>
    </source>
</evidence>
<dbReference type="Gene3D" id="3.40.50.300">
    <property type="entry name" value="P-loop containing nucleotide triphosphate hydrolases"/>
    <property type="match status" value="3"/>
</dbReference>
<proteinExistence type="inferred from homology"/>
<dbReference type="CDD" id="cd00009">
    <property type="entry name" value="AAA"/>
    <property type="match status" value="1"/>
</dbReference>
<feature type="domain" description="AAA+ ATPase" evidence="11">
    <location>
        <begin position="455"/>
        <end position="600"/>
    </location>
</feature>
<dbReference type="InterPro" id="IPR001270">
    <property type="entry name" value="ClpA/B"/>
</dbReference>
<dbReference type="PROSITE" id="PS00870">
    <property type="entry name" value="CLPAB_1"/>
    <property type="match status" value="1"/>
</dbReference>
<reference evidence="13" key="1">
    <citation type="submission" date="2022-08" db="EMBL/GenBank/DDBJ databases">
        <authorList>
            <person name="Deng Y."/>
            <person name="Han X.-F."/>
            <person name="Zhang Y.-Q."/>
        </authorList>
    </citation>
    <scope>NUCLEOTIDE SEQUENCE</scope>
    <source>
        <strain evidence="13">CPCC 203386</strain>
    </source>
</reference>
<dbReference type="PANTHER" id="PTHR11638:SF18">
    <property type="entry name" value="HEAT SHOCK PROTEIN 104"/>
    <property type="match status" value="1"/>
</dbReference>
<evidence type="ECO:0000256" key="6">
    <source>
        <dbReference type="ARBA" id="ARBA00023054"/>
    </source>
</evidence>
<evidence type="ECO:0000256" key="3">
    <source>
        <dbReference type="ARBA" id="ARBA00022741"/>
    </source>
</evidence>
<comment type="similarity">
    <text evidence="1 9">Belongs to the ClpA/ClpB family.</text>
</comment>
<organism evidence="13 14">
    <name type="scientific">Herbiconiux daphne</name>
    <dbReference type="NCBI Taxonomy" id="2970914"/>
    <lineage>
        <taxon>Bacteria</taxon>
        <taxon>Bacillati</taxon>
        <taxon>Actinomycetota</taxon>
        <taxon>Actinomycetes</taxon>
        <taxon>Micrococcales</taxon>
        <taxon>Microbacteriaceae</taxon>
        <taxon>Herbiconiux</taxon>
    </lineage>
</organism>
<evidence type="ECO:0000256" key="10">
    <source>
        <dbReference type="SAM" id="Coils"/>
    </source>
</evidence>
<protein>
    <submittedName>
        <fullName evidence="13">AAA family ATPase</fullName>
    </submittedName>
</protein>
<dbReference type="InterPro" id="IPR019489">
    <property type="entry name" value="Clp_ATPase_C"/>
</dbReference>
<dbReference type="Proteomes" id="UP001165586">
    <property type="component" value="Unassembled WGS sequence"/>
</dbReference>
<feature type="domain" description="Clp ATPase C-terminal" evidence="12">
    <location>
        <begin position="622"/>
        <end position="713"/>
    </location>
</feature>
<dbReference type="InterPro" id="IPR003593">
    <property type="entry name" value="AAA+_ATPase"/>
</dbReference>
<keyword evidence="7 9" id="KW-0143">Chaperone</keyword>
<dbReference type="PROSITE" id="PS00871">
    <property type="entry name" value="CLPAB_2"/>
    <property type="match status" value="1"/>
</dbReference>
<evidence type="ECO:0000256" key="2">
    <source>
        <dbReference type="ARBA" id="ARBA00022737"/>
    </source>
</evidence>
<dbReference type="PANTHER" id="PTHR11638">
    <property type="entry name" value="ATP-DEPENDENT CLP PROTEASE"/>
    <property type="match status" value="1"/>
</dbReference>
<dbReference type="Pfam" id="PF17871">
    <property type="entry name" value="AAA_lid_9"/>
    <property type="match status" value="1"/>
</dbReference>
<dbReference type="SMART" id="SM00382">
    <property type="entry name" value="AAA"/>
    <property type="match status" value="2"/>
</dbReference>
<dbReference type="InterPro" id="IPR028299">
    <property type="entry name" value="ClpA/B_CS2"/>
</dbReference>
<evidence type="ECO:0000256" key="1">
    <source>
        <dbReference type="ARBA" id="ARBA00008675"/>
    </source>
</evidence>
<sequence length="747" mass="81644">MVNQSNAGDDEQKSALEQYGVNLTDIAASGKLDPVIGRDAEIRRVSQVLTRRTKNNPVLIGEPGVGKTAVVEGLAQRIVAGDVADSLKGKQIVSLDLAALVAGAKYRGEFEERLKAVLKEINEADGQIITFIDELHTLMGAGGGEGSVAASNMLKPMLARGELRLIGATTLDEYREFIEKDAAMERRFQQVFVGEPSVEDTVAILRGLKERYEAHHKVSIADSALIAAAALSNRYIPGRQLPDKAIDLIDEAASRLRMEIDSAPVEIDELRRSVDRLKLEELALKKEKDEASKERLAELRTLLASRTETLGELQARWDRERAALNRVGELKEKLDSARMRAERAQREGNLEQASRLLYGEIPVLERSLAEAEAAEVADDGSERMVNDQVTSDDIAAVIAAWTGIPLDRLTQGETEKLLNLEGELGRRLVGQKQAVRAVADAVRRSRAGIADADRPTGSFLFLGPTGVGKTELAKALAEFLFDDEKALIRIDMSEYGEKHSVARLLGAPPGYIGYEQGGQLTEAVRRRPYSVVLLDEVEKAHPEVFDVLLQVLDDGRLTDGQGRTVDFRNTILILTSNLGSQYLVDPALTAEQREEFVQAAVRQAFKPEFVNRLDDIVVFQALSETDLAQIVSLYIDRLARRLSSRRLSLAVTPDARAWLAERGYDPIYGARPLRRLMQHEIDDRLATALLSGSVRDGDTVLVGLDPTGEGLVVGAGADEAAAAEELGVADELGVAEALDELDDEVQS</sequence>
<keyword evidence="4 9" id="KW-0067">ATP-binding</keyword>
<dbReference type="InterPro" id="IPR041546">
    <property type="entry name" value="ClpA/ClpB_AAA_lid"/>
</dbReference>
<dbReference type="PRINTS" id="PR00300">
    <property type="entry name" value="CLPPROTEASEA"/>
</dbReference>
<keyword evidence="2" id="KW-0677">Repeat</keyword>
<dbReference type="InterPro" id="IPR050130">
    <property type="entry name" value="ClpA_ClpB"/>
</dbReference>
<keyword evidence="5" id="KW-0346">Stress response</keyword>
<name>A0ABT2H6B0_9MICO</name>
<dbReference type="Pfam" id="PF00004">
    <property type="entry name" value="AAA"/>
    <property type="match status" value="1"/>
</dbReference>
<evidence type="ECO:0000256" key="8">
    <source>
        <dbReference type="ARBA" id="ARBA00026057"/>
    </source>
</evidence>
<gene>
    <name evidence="13" type="ORF">N1032_17165</name>
</gene>
<dbReference type="SMART" id="SM01086">
    <property type="entry name" value="ClpB_D2-small"/>
    <property type="match status" value="1"/>
</dbReference>
<evidence type="ECO:0000256" key="9">
    <source>
        <dbReference type="RuleBase" id="RU004432"/>
    </source>
</evidence>
<feature type="domain" description="AAA+ ATPase" evidence="11">
    <location>
        <begin position="53"/>
        <end position="198"/>
    </location>
</feature>
<dbReference type="RefSeq" id="WP_259540402.1">
    <property type="nucleotide sequence ID" value="NZ_JANLCJ010000006.1"/>
</dbReference>
<evidence type="ECO:0000259" key="12">
    <source>
        <dbReference type="SMART" id="SM01086"/>
    </source>
</evidence>
<comment type="subunit">
    <text evidence="8">Homohexamer. The oligomerization is ATP-dependent.</text>
</comment>
<dbReference type="Pfam" id="PF07724">
    <property type="entry name" value="AAA_2"/>
    <property type="match status" value="1"/>
</dbReference>
<keyword evidence="6 10" id="KW-0175">Coiled coil</keyword>
<evidence type="ECO:0000256" key="4">
    <source>
        <dbReference type="ARBA" id="ARBA00022840"/>
    </source>
</evidence>
<dbReference type="EMBL" id="JANLCJ010000006">
    <property type="protein sequence ID" value="MCS5735478.1"/>
    <property type="molecule type" value="Genomic_DNA"/>
</dbReference>
<dbReference type="Pfam" id="PF10431">
    <property type="entry name" value="ClpB_D2-small"/>
    <property type="match status" value="1"/>
</dbReference>
<accession>A0ABT2H6B0</accession>